<evidence type="ECO:0000313" key="4">
    <source>
        <dbReference type="EMBL" id="SDF75545.1"/>
    </source>
</evidence>
<dbReference type="Gene3D" id="2.40.50.1020">
    <property type="entry name" value="LytTr DNA-binding domain"/>
    <property type="match status" value="1"/>
</dbReference>
<feature type="domain" description="Response regulatory" evidence="2">
    <location>
        <begin position="2"/>
        <end position="113"/>
    </location>
</feature>
<dbReference type="PANTHER" id="PTHR37299:SF1">
    <property type="entry name" value="STAGE 0 SPORULATION PROTEIN A HOMOLOG"/>
    <property type="match status" value="1"/>
</dbReference>
<reference evidence="4 5" key="1">
    <citation type="submission" date="2016-10" db="EMBL/GenBank/DDBJ databases">
        <authorList>
            <person name="de Groot N.N."/>
        </authorList>
    </citation>
    <scope>NUCLEOTIDE SEQUENCE [LARGE SCALE GENOMIC DNA]</scope>
    <source>
        <strain evidence="4 5">47C3B</strain>
    </source>
</reference>
<dbReference type="PROSITE" id="PS50110">
    <property type="entry name" value="RESPONSE_REGULATORY"/>
    <property type="match status" value="1"/>
</dbReference>
<dbReference type="RefSeq" id="WP_091157593.1">
    <property type="nucleotide sequence ID" value="NZ_FNAI01000028.1"/>
</dbReference>
<dbReference type="SMART" id="SM00850">
    <property type="entry name" value="LytTR"/>
    <property type="match status" value="1"/>
</dbReference>
<dbReference type="InterPro" id="IPR007492">
    <property type="entry name" value="LytTR_DNA-bd_dom"/>
</dbReference>
<evidence type="ECO:0000313" key="5">
    <source>
        <dbReference type="Proteomes" id="UP000199072"/>
    </source>
</evidence>
<dbReference type="OrthoDB" id="9787344at2"/>
<accession>A0A1G7NN79</accession>
<dbReference type="AlphaFoldDB" id="A0A1G7NN79"/>
<dbReference type="PANTHER" id="PTHR37299">
    <property type="entry name" value="TRANSCRIPTIONAL REGULATOR-RELATED"/>
    <property type="match status" value="1"/>
</dbReference>
<organism evidence="4 5">
    <name type="scientific">Mucilaginibacter pineti</name>
    <dbReference type="NCBI Taxonomy" id="1391627"/>
    <lineage>
        <taxon>Bacteria</taxon>
        <taxon>Pseudomonadati</taxon>
        <taxon>Bacteroidota</taxon>
        <taxon>Sphingobacteriia</taxon>
        <taxon>Sphingobacteriales</taxon>
        <taxon>Sphingobacteriaceae</taxon>
        <taxon>Mucilaginibacter</taxon>
    </lineage>
</organism>
<feature type="modified residue" description="4-aspartylphosphate" evidence="1">
    <location>
        <position position="53"/>
    </location>
</feature>
<keyword evidence="1" id="KW-0597">Phosphoprotein</keyword>
<proteinExistence type="predicted"/>
<dbReference type="STRING" id="1391627.SAMN05216464_12832"/>
<dbReference type="EMBL" id="FNAI01000028">
    <property type="protein sequence ID" value="SDF75545.1"/>
    <property type="molecule type" value="Genomic_DNA"/>
</dbReference>
<dbReference type="PROSITE" id="PS50930">
    <property type="entry name" value="HTH_LYTTR"/>
    <property type="match status" value="1"/>
</dbReference>
<dbReference type="Gene3D" id="3.40.50.2300">
    <property type="match status" value="1"/>
</dbReference>
<dbReference type="Pfam" id="PF04397">
    <property type="entry name" value="LytTR"/>
    <property type="match status" value="1"/>
</dbReference>
<evidence type="ECO:0000259" key="3">
    <source>
        <dbReference type="PROSITE" id="PS50930"/>
    </source>
</evidence>
<name>A0A1G7NN79_9SPHI</name>
<evidence type="ECO:0000259" key="2">
    <source>
        <dbReference type="PROSITE" id="PS50110"/>
    </source>
</evidence>
<dbReference type="InterPro" id="IPR046947">
    <property type="entry name" value="LytR-like"/>
</dbReference>
<dbReference type="InterPro" id="IPR011006">
    <property type="entry name" value="CheY-like_superfamily"/>
</dbReference>
<dbReference type="SMART" id="SM00448">
    <property type="entry name" value="REC"/>
    <property type="match status" value="1"/>
</dbReference>
<keyword evidence="5" id="KW-1185">Reference proteome</keyword>
<evidence type="ECO:0000256" key="1">
    <source>
        <dbReference type="PROSITE-ProRule" id="PRU00169"/>
    </source>
</evidence>
<protein>
    <submittedName>
        <fullName evidence="4">Two component transcriptional regulator, LytTR family</fullName>
    </submittedName>
</protein>
<dbReference type="InterPro" id="IPR001789">
    <property type="entry name" value="Sig_transdc_resp-reg_receiver"/>
</dbReference>
<dbReference type="Proteomes" id="UP000199072">
    <property type="component" value="Unassembled WGS sequence"/>
</dbReference>
<dbReference type="Pfam" id="PF00072">
    <property type="entry name" value="Response_reg"/>
    <property type="match status" value="1"/>
</dbReference>
<dbReference type="SUPFAM" id="SSF52172">
    <property type="entry name" value="CheY-like"/>
    <property type="match status" value="1"/>
</dbReference>
<sequence length="224" mass="26011">MKYIIIEDEPLAAARVLEFAGRLPYLDYQASFESALPAIEYLKVNPVNLIFLDINIGEISGIQFLELVRPDCAVIILSAYQEYALKSFEMNVTDYLLKPFTFERFYMAAQRAQILQARLPGKQFVFIKTQYRLEKVILSELLYIEGARDYRRIHTKTQALMTLETFGELELQLPLSRFIRVHKSFLVALDKIESIEKDFIRIANRLIPVSDTYKMALAEKTKPK</sequence>
<feature type="domain" description="HTH LytTR-type" evidence="3">
    <location>
        <begin position="127"/>
        <end position="199"/>
    </location>
</feature>
<dbReference type="GO" id="GO:0003677">
    <property type="term" value="F:DNA binding"/>
    <property type="evidence" value="ECO:0007669"/>
    <property type="project" value="InterPro"/>
</dbReference>
<gene>
    <name evidence="4" type="ORF">SAMN05216464_12832</name>
</gene>
<dbReference type="GO" id="GO:0000156">
    <property type="term" value="F:phosphorelay response regulator activity"/>
    <property type="evidence" value="ECO:0007669"/>
    <property type="project" value="InterPro"/>
</dbReference>